<evidence type="ECO:0000256" key="3">
    <source>
        <dbReference type="ARBA" id="ARBA00022776"/>
    </source>
</evidence>
<dbReference type="Pfam" id="PF20168">
    <property type="entry name" value="PDS5"/>
    <property type="match status" value="1"/>
</dbReference>
<dbReference type="SUPFAM" id="SSF48371">
    <property type="entry name" value="ARM repeat"/>
    <property type="match status" value="1"/>
</dbReference>
<dbReference type="InterPro" id="IPR039776">
    <property type="entry name" value="Pds5"/>
</dbReference>
<keyword evidence="3" id="KW-0498">Mitosis</keyword>
<evidence type="ECO:0000313" key="6">
    <source>
        <dbReference type="EMBL" id="RKO98820.1"/>
    </source>
</evidence>
<dbReference type="GO" id="GO:0051301">
    <property type="term" value="P:cell division"/>
    <property type="evidence" value="ECO:0007669"/>
    <property type="project" value="UniProtKB-KW"/>
</dbReference>
<keyword evidence="7" id="KW-1185">Reference proteome</keyword>
<dbReference type="EMBL" id="ML014357">
    <property type="protein sequence ID" value="RKO98820.1"/>
    <property type="molecule type" value="Genomic_DNA"/>
</dbReference>
<dbReference type="Proteomes" id="UP000274922">
    <property type="component" value="Unassembled WGS sequence"/>
</dbReference>
<dbReference type="InterPro" id="IPR016024">
    <property type="entry name" value="ARM-type_fold"/>
</dbReference>
<dbReference type="OrthoDB" id="200660at2759"/>
<gene>
    <name evidence="6" type="ORF">CXG81DRAFT_6295</name>
</gene>
<evidence type="ECO:0000313" key="7">
    <source>
        <dbReference type="Proteomes" id="UP000274922"/>
    </source>
</evidence>
<reference evidence="7" key="1">
    <citation type="journal article" date="2018" name="Nat. Microbiol.">
        <title>Leveraging single-cell genomics to expand the fungal tree of life.</title>
        <authorList>
            <person name="Ahrendt S.R."/>
            <person name="Quandt C.A."/>
            <person name="Ciobanu D."/>
            <person name="Clum A."/>
            <person name="Salamov A."/>
            <person name="Andreopoulos B."/>
            <person name="Cheng J.F."/>
            <person name="Woyke T."/>
            <person name="Pelin A."/>
            <person name="Henrissat B."/>
            <person name="Reynolds N.K."/>
            <person name="Benny G.L."/>
            <person name="Smith M.E."/>
            <person name="James T.Y."/>
            <person name="Grigoriev I.V."/>
        </authorList>
    </citation>
    <scope>NUCLEOTIDE SEQUENCE [LARGE SCALE GENOMIC DNA]</scope>
    <source>
        <strain evidence="7">ATCC 52028</strain>
    </source>
</reference>
<organism evidence="6 7">
    <name type="scientific">Caulochytrium protostelioides</name>
    <dbReference type="NCBI Taxonomy" id="1555241"/>
    <lineage>
        <taxon>Eukaryota</taxon>
        <taxon>Fungi</taxon>
        <taxon>Fungi incertae sedis</taxon>
        <taxon>Chytridiomycota</taxon>
        <taxon>Chytridiomycota incertae sedis</taxon>
        <taxon>Chytridiomycetes</taxon>
        <taxon>Caulochytriales</taxon>
        <taxon>Caulochytriaceae</taxon>
        <taxon>Caulochytrium</taxon>
    </lineage>
</organism>
<dbReference type="PANTHER" id="PTHR12663">
    <property type="entry name" value="ANDROGEN INDUCED INHIBITOR OF PROLIFERATION AS3 / PDS5-RELATED"/>
    <property type="match status" value="1"/>
</dbReference>
<evidence type="ECO:0000256" key="1">
    <source>
        <dbReference type="ARBA" id="ARBA00004123"/>
    </source>
</evidence>
<proteinExistence type="predicted"/>
<dbReference type="GO" id="GO:0005634">
    <property type="term" value="C:nucleus"/>
    <property type="evidence" value="ECO:0007669"/>
    <property type="project" value="UniProtKB-SubCell"/>
</dbReference>
<dbReference type="GO" id="GO:0007064">
    <property type="term" value="P:mitotic sister chromatid cohesion"/>
    <property type="evidence" value="ECO:0007669"/>
    <property type="project" value="InterPro"/>
</dbReference>
<feature type="non-terminal residue" evidence="6">
    <location>
        <position position="302"/>
    </location>
</feature>
<name>A0A4P9X2K1_9FUNG</name>
<evidence type="ECO:0000256" key="5">
    <source>
        <dbReference type="ARBA" id="ARBA00023306"/>
    </source>
</evidence>
<keyword evidence="5" id="KW-0131">Cell cycle</keyword>
<evidence type="ECO:0000256" key="2">
    <source>
        <dbReference type="ARBA" id="ARBA00022618"/>
    </source>
</evidence>
<keyword evidence="4" id="KW-0539">Nucleus</keyword>
<feature type="non-terminal residue" evidence="6">
    <location>
        <position position="1"/>
    </location>
</feature>
<dbReference type="STRING" id="1555241.A0A4P9X2K1"/>
<dbReference type="AlphaFoldDB" id="A0A4P9X2K1"/>
<dbReference type="GO" id="GO:0000785">
    <property type="term" value="C:chromatin"/>
    <property type="evidence" value="ECO:0007669"/>
    <property type="project" value="TreeGrafter"/>
</dbReference>
<accession>A0A4P9X2K1</accession>
<dbReference type="GO" id="GO:0006281">
    <property type="term" value="P:DNA repair"/>
    <property type="evidence" value="ECO:0007669"/>
    <property type="project" value="TreeGrafter"/>
</dbReference>
<keyword evidence="2" id="KW-0132">Cell division</keyword>
<protein>
    <submittedName>
        <fullName evidence="6">Uncharacterized protein</fullName>
    </submittedName>
</protein>
<dbReference type="PANTHER" id="PTHR12663:SF0">
    <property type="entry name" value="PRECOCIOUS DISSOCIATION OF SISTERS 5, ISOFORM A"/>
    <property type="match status" value="1"/>
</dbReference>
<sequence length="302" mass="34991">LTTSVLVERLKTLQSQLMALEQDSVEVASLKRVSRELIDERLLLHRDKAIKILTACCLAECLRLYAPEAPYTDHELTDVFDLFVRQLRYVGEVQHPLYSYYFMLLESLSTVKSILLVTDLPDADELMTNLFKHFFDAATPDLPHRVRECMLDILVQIVDEAHLLPAEQAEVAQRARARHQLVTDLIQHTSDKLQKYVCQYFSEALLRGERHPLADEQERERAHRLVVDIAAARCESVLLNVIPLVQEELRHENSRTRALAIRTLGRCWRAHPGMTTAFASAWKAWCERRIDRDLDCRLPWVE</sequence>
<comment type="subcellular location">
    <subcellularLocation>
        <location evidence="1">Nucleus</location>
    </subcellularLocation>
</comment>
<evidence type="ECO:0000256" key="4">
    <source>
        <dbReference type="ARBA" id="ARBA00023242"/>
    </source>
</evidence>